<dbReference type="RefSeq" id="WP_146863126.1">
    <property type="nucleotide sequence ID" value="NZ_BKAU01000002.1"/>
</dbReference>
<evidence type="ECO:0000313" key="7">
    <source>
        <dbReference type="Proteomes" id="UP000321436"/>
    </source>
</evidence>
<dbReference type="Gene3D" id="3.40.50.1360">
    <property type="match status" value="1"/>
</dbReference>
<dbReference type="GO" id="GO:0003677">
    <property type="term" value="F:DNA binding"/>
    <property type="evidence" value="ECO:0007669"/>
    <property type="project" value="UniProtKB-KW"/>
</dbReference>
<dbReference type="SMART" id="SM01134">
    <property type="entry name" value="DeoRC"/>
    <property type="match status" value="1"/>
</dbReference>
<dbReference type="SMART" id="SM00420">
    <property type="entry name" value="HTH_DEOR"/>
    <property type="match status" value="1"/>
</dbReference>
<feature type="domain" description="HTH deoR-type" evidence="5">
    <location>
        <begin position="3"/>
        <end position="58"/>
    </location>
</feature>
<dbReference type="Gene3D" id="1.10.10.10">
    <property type="entry name" value="Winged helix-like DNA-binding domain superfamily/Winged helix DNA-binding domain"/>
    <property type="match status" value="1"/>
</dbReference>
<dbReference type="SUPFAM" id="SSF100950">
    <property type="entry name" value="NagB/RpiA/CoA transferase-like"/>
    <property type="match status" value="1"/>
</dbReference>
<dbReference type="InterPro" id="IPR018356">
    <property type="entry name" value="Tscrpt_reg_HTH_DeoR_CS"/>
</dbReference>
<evidence type="ECO:0000313" key="6">
    <source>
        <dbReference type="EMBL" id="GEP96676.1"/>
    </source>
</evidence>
<sequence length="248" mass="27396">MLKKERQSFILRQVNLHNKVLSVDLSQQMDVSEDTIRRDLNEMAEQGKLIKVHGGALSRSFHLSIASDNVYALNSKKHIAMKACRLIKDGMFVLTTGGTTIIELAKALPPELSATFITVSLPAAYEYIHHPNIEVIFLGDRISRSSQISVGGSVVSRIKGIKADLCFLGTNAIDLQHGITDNDWEVVEVKKAMIESSDQVVSLAITEKLNTAQRIKVCDITRISTLVTELDPDDLLLKPYQETGIGIL</sequence>
<dbReference type="Pfam" id="PF00455">
    <property type="entry name" value="DeoRC"/>
    <property type="match status" value="1"/>
</dbReference>
<dbReference type="Pfam" id="PF08220">
    <property type="entry name" value="HTH_DeoR"/>
    <property type="match status" value="1"/>
</dbReference>
<evidence type="ECO:0000256" key="1">
    <source>
        <dbReference type="ARBA" id="ARBA00022491"/>
    </source>
</evidence>
<dbReference type="InterPro" id="IPR036388">
    <property type="entry name" value="WH-like_DNA-bd_sf"/>
</dbReference>
<keyword evidence="1" id="KW-0678">Repressor</keyword>
<protein>
    <submittedName>
        <fullName evidence="6">DeoR family transcriptional regulator</fullName>
    </submittedName>
</protein>
<dbReference type="OrthoDB" id="9798651at2"/>
<name>A0A512RLW1_9BACT</name>
<dbReference type="AlphaFoldDB" id="A0A512RLW1"/>
<keyword evidence="3" id="KW-0238">DNA-binding</keyword>
<dbReference type="GO" id="GO:0003700">
    <property type="term" value="F:DNA-binding transcription factor activity"/>
    <property type="evidence" value="ECO:0007669"/>
    <property type="project" value="InterPro"/>
</dbReference>
<dbReference type="PANTHER" id="PTHR30363:SF4">
    <property type="entry name" value="GLYCEROL-3-PHOSPHATE REGULON REPRESSOR"/>
    <property type="match status" value="1"/>
</dbReference>
<dbReference type="PRINTS" id="PR00037">
    <property type="entry name" value="HTHLACR"/>
</dbReference>
<keyword evidence="2" id="KW-0805">Transcription regulation</keyword>
<dbReference type="SUPFAM" id="SSF46785">
    <property type="entry name" value="Winged helix' DNA-binding domain"/>
    <property type="match status" value="1"/>
</dbReference>
<organism evidence="6 7">
    <name type="scientific">Chitinophaga cymbidii</name>
    <dbReference type="NCBI Taxonomy" id="1096750"/>
    <lineage>
        <taxon>Bacteria</taxon>
        <taxon>Pseudomonadati</taxon>
        <taxon>Bacteroidota</taxon>
        <taxon>Chitinophagia</taxon>
        <taxon>Chitinophagales</taxon>
        <taxon>Chitinophagaceae</taxon>
        <taxon>Chitinophaga</taxon>
    </lineage>
</organism>
<dbReference type="InterPro" id="IPR050313">
    <property type="entry name" value="Carb_Metab_HTH_regulators"/>
</dbReference>
<dbReference type="PROSITE" id="PS00894">
    <property type="entry name" value="HTH_DEOR_1"/>
    <property type="match status" value="1"/>
</dbReference>
<dbReference type="InterPro" id="IPR037171">
    <property type="entry name" value="NagB/RpiA_transferase-like"/>
</dbReference>
<keyword evidence="4" id="KW-0804">Transcription</keyword>
<keyword evidence="7" id="KW-1185">Reference proteome</keyword>
<evidence type="ECO:0000256" key="2">
    <source>
        <dbReference type="ARBA" id="ARBA00023015"/>
    </source>
</evidence>
<reference evidence="6 7" key="1">
    <citation type="submission" date="2019-07" db="EMBL/GenBank/DDBJ databases">
        <title>Whole genome shotgun sequence of Chitinophaga cymbidii NBRC 109752.</title>
        <authorList>
            <person name="Hosoyama A."/>
            <person name="Uohara A."/>
            <person name="Ohji S."/>
            <person name="Ichikawa N."/>
        </authorList>
    </citation>
    <scope>NUCLEOTIDE SEQUENCE [LARGE SCALE GENOMIC DNA]</scope>
    <source>
        <strain evidence="6 7">NBRC 109752</strain>
    </source>
</reference>
<dbReference type="InterPro" id="IPR036390">
    <property type="entry name" value="WH_DNA-bd_sf"/>
</dbReference>
<proteinExistence type="predicted"/>
<dbReference type="InterPro" id="IPR001034">
    <property type="entry name" value="DeoR_HTH"/>
</dbReference>
<evidence type="ECO:0000256" key="3">
    <source>
        <dbReference type="ARBA" id="ARBA00023125"/>
    </source>
</evidence>
<accession>A0A512RLW1</accession>
<dbReference type="PANTHER" id="PTHR30363">
    <property type="entry name" value="HTH-TYPE TRANSCRIPTIONAL REGULATOR SRLR-RELATED"/>
    <property type="match status" value="1"/>
</dbReference>
<dbReference type="EMBL" id="BKAU01000002">
    <property type="protein sequence ID" value="GEP96676.1"/>
    <property type="molecule type" value="Genomic_DNA"/>
</dbReference>
<gene>
    <name evidence="6" type="ORF">CCY01nite_29360</name>
</gene>
<dbReference type="InterPro" id="IPR014036">
    <property type="entry name" value="DeoR-like_C"/>
</dbReference>
<evidence type="ECO:0000259" key="5">
    <source>
        <dbReference type="PROSITE" id="PS51000"/>
    </source>
</evidence>
<dbReference type="Proteomes" id="UP000321436">
    <property type="component" value="Unassembled WGS sequence"/>
</dbReference>
<dbReference type="PROSITE" id="PS51000">
    <property type="entry name" value="HTH_DEOR_2"/>
    <property type="match status" value="1"/>
</dbReference>
<evidence type="ECO:0000256" key="4">
    <source>
        <dbReference type="ARBA" id="ARBA00023163"/>
    </source>
</evidence>
<comment type="caution">
    <text evidence="6">The sequence shown here is derived from an EMBL/GenBank/DDBJ whole genome shotgun (WGS) entry which is preliminary data.</text>
</comment>